<dbReference type="FunCoup" id="E4ZP82">
    <property type="interactions" value="652"/>
</dbReference>
<comment type="similarity">
    <text evidence="2">Belongs to the ATPase delta chain family.</text>
</comment>
<evidence type="ECO:0000256" key="3">
    <source>
        <dbReference type="ARBA" id="ARBA00014723"/>
    </source>
</evidence>
<keyword evidence="6" id="KW-0406">Ion transport</keyword>
<dbReference type="Pfam" id="PF00213">
    <property type="entry name" value="OSCP"/>
    <property type="match status" value="1"/>
</dbReference>
<dbReference type="NCBIfam" id="TIGR01145">
    <property type="entry name" value="ATP_synt_delta"/>
    <property type="match status" value="1"/>
</dbReference>
<dbReference type="SUPFAM" id="SSF47928">
    <property type="entry name" value="N-terminal domain of the delta subunit of the F1F0-ATP synthase"/>
    <property type="match status" value="1"/>
</dbReference>
<evidence type="ECO:0000256" key="2">
    <source>
        <dbReference type="ARBA" id="ARBA00007046"/>
    </source>
</evidence>
<evidence type="ECO:0000256" key="7">
    <source>
        <dbReference type="ARBA" id="ARBA00023136"/>
    </source>
</evidence>
<dbReference type="OrthoDB" id="1262810at2759"/>
<dbReference type="GeneID" id="13282729"/>
<dbReference type="GO" id="GO:0045259">
    <property type="term" value="C:proton-transporting ATP synthase complex"/>
    <property type="evidence" value="ECO:0007669"/>
    <property type="project" value="EnsemblFungi"/>
</dbReference>
<organism evidence="10">
    <name type="scientific">Leptosphaeria maculans (strain JN3 / isolate v23.1.3 / race Av1-4-5-6-7-8)</name>
    <name type="common">Blackleg fungus</name>
    <name type="synonym">Phoma lingam</name>
    <dbReference type="NCBI Taxonomy" id="985895"/>
    <lineage>
        <taxon>Eukaryota</taxon>
        <taxon>Fungi</taxon>
        <taxon>Dikarya</taxon>
        <taxon>Ascomycota</taxon>
        <taxon>Pezizomycotina</taxon>
        <taxon>Dothideomycetes</taxon>
        <taxon>Pleosporomycetidae</taxon>
        <taxon>Pleosporales</taxon>
        <taxon>Pleosporineae</taxon>
        <taxon>Leptosphaeriaceae</taxon>
        <taxon>Plenodomus</taxon>
        <taxon>Plenodomus lingam/Leptosphaeria maculans species complex</taxon>
    </lineage>
</organism>
<evidence type="ECO:0000313" key="10">
    <source>
        <dbReference type="Proteomes" id="UP000002668"/>
    </source>
</evidence>
<keyword evidence="7" id="KW-0472">Membrane</keyword>
<evidence type="ECO:0000256" key="8">
    <source>
        <dbReference type="ARBA" id="ARBA00023310"/>
    </source>
</evidence>
<proteinExistence type="inferred from homology"/>
<sequence>MLNSQYPRSERSPIPQSISSLPRMSAARAFSTAFRAGATRAPMAARFAASRSYAAAAAPATSSANKPPIALFGVDGTYASALYTAATKTNALDPTAKSLEELSSVFKRDPKLTEILNAPALSVADKHQIVQELQKHIGSQDKEGIVKNLLTTLAENNRLGALPGVVTKFSELMGAHRGEVELVVTSAAPLDNRTLGRLENAIVKSDYVQKGQTVKVVPKVNPEIRGGVIVEIADRTIDLSISSKMAKMNKLLKDAL</sequence>
<keyword evidence="5" id="KW-0375">Hydrogen ion transport</keyword>
<accession>E4ZP82</accession>
<protein>
    <recommendedName>
        <fullName evidence="3">ATP synthase subunit 5, mitochondrial</fullName>
    </recommendedName>
</protein>
<keyword evidence="10" id="KW-1185">Reference proteome</keyword>
<reference evidence="10" key="1">
    <citation type="journal article" date="2011" name="Nat. Commun.">
        <title>Effector diversification within compartments of the Leptosphaeria maculans genome affected by Repeat-Induced Point mutations.</title>
        <authorList>
            <person name="Rouxel T."/>
            <person name="Grandaubert J."/>
            <person name="Hane J.K."/>
            <person name="Hoede C."/>
            <person name="van de Wouw A.P."/>
            <person name="Couloux A."/>
            <person name="Dominguez V."/>
            <person name="Anthouard V."/>
            <person name="Bally P."/>
            <person name="Bourras S."/>
            <person name="Cozijnsen A.J."/>
            <person name="Ciuffetti L.M."/>
            <person name="Degrave A."/>
            <person name="Dilmaghani A."/>
            <person name="Duret L."/>
            <person name="Fudal I."/>
            <person name="Goodwin S.B."/>
            <person name="Gout L."/>
            <person name="Glaser N."/>
            <person name="Linglin J."/>
            <person name="Kema G.H.J."/>
            <person name="Lapalu N."/>
            <person name="Lawrence C.B."/>
            <person name="May K."/>
            <person name="Meyer M."/>
            <person name="Ollivier B."/>
            <person name="Poulain J."/>
            <person name="Schoch C.L."/>
            <person name="Simon A."/>
            <person name="Spatafora J.W."/>
            <person name="Stachowiak A."/>
            <person name="Turgeon B.G."/>
            <person name="Tyler B.M."/>
            <person name="Vincent D."/>
            <person name="Weissenbach J."/>
            <person name="Amselem J."/>
            <person name="Quesneville H."/>
            <person name="Oliver R.P."/>
            <person name="Wincker P."/>
            <person name="Balesdent M.-H."/>
            <person name="Howlett B.J."/>
        </authorList>
    </citation>
    <scope>NUCLEOTIDE SEQUENCE [LARGE SCALE GENOMIC DNA]</scope>
    <source>
        <strain evidence="10">JN3 / isolate v23.1.3 / race Av1-4-5-6-7-8</strain>
    </source>
</reference>
<evidence type="ECO:0000256" key="1">
    <source>
        <dbReference type="ARBA" id="ARBA00004370"/>
    </source>
</evidence>
<dbReference type="PANTHER" id="PTHR11910">
    <property type="entry name" value="ATP SYNTHASE DELTA CHAIN"/>
    <property type="match status" value="1"/>
</dbReference>
<evidence type="ECO:0000256" key="5">
    <source>
        <dbReference type="ARBA" id="ARBA00022781"/>
    </source>
</evidence>
<dbReference type="HOGENOM" id="CLU_085114_0_0_1"/>
<dbReference type="VEuPathDB" id="FungiDB:LEMA_P040080.1"/>
<gene>
    <name evidence="9" type="ORF">LEMA_P040080.1</name>
</gene>
<dbReference type="GO" id="GO:0046933">
    <property type="term" value="F:proton-transporting ATP synthase activity, rotational mechanism"/>
    <property type="evidence" value="ECO:0007669"/>
    <property type="project" value="EnsemblFungi"/>
</dbReference>
<dbReference type="Proteomes" id="UP000002668">
    <property type="component" value="Genome"/>
</dbReference>
<dbReference type="OMA" id="MVDNIQD"/>
<dbReference type="GO" id="GO:0005743">
    <property type="term" value="C:mitochondrial inner membrane"/>
    <property type="evidence" value="ECO:0007669"/>
    <property type="project" value="EnsemblFungi"/>
</dbReference>
<dbReference type="HAMAP" id="MF_01416">
    <property type="entry name" value="ATP_synth_delta_bact"/>
    <property type="match status" value="1"/>
</dbReference>
<dbReference type="Gene3D" id="1.10.520.20">
    <property type="entry name" value="N-terminal domain of the delta subunit of the F1F0-ATP synthase"/>
    <property type="match status" value="1"/>
</dbReference>
<dbReference type="InterPro" id="IPR026015">
    <property type="entry name" value="ATP_synth_OSCP/delta_N_sf"/>
</dbReference>
<name>E4ZP82_LEPMJ</name>
<dbReference type="InParanoid" id="E4ZP82"/>
<dbReference type="EMBL" id="FP929105">
    <property type="protein sequence ID" value="CBX93107.1"/>
    <property type="molecule type" value="Genomic_DNA"/>
</dbReference>
<dbReference type="eggNOG" id="KOG1662">
    <property type="taxonomic scope" value="Eukaryota"/>
</dbReference>
<dbReference type="PRINTS" id="PR00125">
    <property type="entry name" value="ATPASEDELTA"/>
</dbReference>
<evidence type="ECO:0000256" key="6">
    <source>
        <dbReference type="ARBA" id="ARBA00023065"/>
    </source>
</evidence>
<comment type="subcellular location">
    <subcellularLocation>
        <location evidence="1">Membrane</location>
    </subcellularLocation>
</comment>
<dbReference type="InterPro" id="IPR000711">
    <property type="entry name" value="ATPase_OSCP/dsu"/>
</dbReference>
<dbReference type="STRING" id="985895.E4ZP82"/>
<evidence type="ECO:0000313" key="9">
    <source>
        <dbReference type="EMBL" id="CBX93107.1"/>
    </source>
</evidence>
<keyword evidence="8" id="KW-0066">ATP synthesis</keyword>
<dbReference type="AlphaFoldDB" id="E4ZP82"/>
<evidence type="ECO:0000256" key="4">
    <source>
        <dbReference type="ARBA" id="ARBA00022448"/>
    </source>
</evidence>
<keyword evidence="4" id="KW-0813">Transport</keyword>